<dbReference type="Gene3D" id="1.10.10.10">
    <property type="entry name" value="Winged helix-like DNA-binding domain superfamily/Winged helix DNA-binding domain"/>
    <property type="match status" value="1"/>
</dbReference>
<evidence type="ECO:0000256" key="1">
    <source>
        <dbReference type="ARBA" id="ARBA00023015"/>
    </source>
</evidence>
<reference evidence="5 6" key="1">
    <citation type="journal article" date="2015" name="Genome Announc.">
        <title>Expanding the biotechnology potential of lactobacilli through comparative genomics of 213 strains and associated genera.</title>
        <authorList>
            <person name="Sun Z."/>
            <person name="Harris H.M."/>
            <person name="McCann A."/>
            <person name="Guo C."/>
            <person name="Argimon S."/>
            <person name="Zhang W."/>
            <person name="Yang X."/>
            <person name="Jeffery I.B."/>
            <person name="Cooney J.C."/>
            <person name="Kagawa T.F."/>
            <person name="Liu W."/>
            <person name="Song Y."/>
            <person name="Salvetti E."/>
            <person name="Wrobel A."/>
            <person name="Rasinkangas P."/>
            <person name="Parkhill J."/>
            <person name="Rea M.C."/>
            <person name="O'Sullivan O."/>
            <person name="Ritari J."/>
            <person name="Douillard F.P."/>
            <person name="Paul Ross R."/>
            <person name="Yang R."/>
            <person name="Briner A.E."/>
            <person name="Felis G.E."/>
            <person name="de Vos W.M."/>
            <person name="Barrangou R."/>
            <person name="Klaenhammer T.R."/>
            <person name="Caufield P.W."/>
            <person name="Cui Y."/>
            <person name="Zhang H."/>
            <person name="O'Toole P.W."/>
        </authorList>
    </citation>
    <scope>NUCLEOTIDE SEQUENCE [LARGE SCALE GENOMIC DNA]</scope>
    <source>
        <strain evidence="5 6">DSM 20515</strain>
    </source>
</reference>
<dbReference type="InterPro" id="IPR000835">
    <property type="entry name" value="HTH_MarR-typ"/>
</dbReference>
<proteinExistence type="predicted"/>
<evidence type="ECO:0000313" key="5">
    <source>
        <dbReference type="EMBL" id="KRM75841.1"/>
    </source>
</evidence>
<dbReference type="InterPro" id="IPR036388">
    <property type="entry name" value="WH-like_DNA-bd_sf"/>
</dbReference>
<evidence type="ECO:0000259" key="4">
    <source>
        <dbReference type="PROSITE" id="PS50995"/>
    </source>
</evidence>
<keyword evidence="3" id="KW-0804">Transcription</keyword>
<dbReference type="GO" id="GO:0003677">
    <property type="term" value="F:DNA binding"/>
    <property type="evidence" value="ECO:0007669"/>
    <property type="project" value="UniProtKB-KW"/>
</dbReference>
<dbReference type="PROSITE" id="PS50995">
    <property type="entry name" value="HTH_MARR_2"/>
    <property type="match status" value="1"/>
</dbReference>
<dbReference type="PANTHER" id="PTHR42756:SF1">
    <property type="entry name" value="TRANSCRIPTIONAL REPRESSOR OF EMRAB OPERON"/>
    <property type="match status" value="1"/>
</dbReference>
<dbReference type="EMBL" id="AYYR01000043">
    <property type="protein sequence ID" value="KRM75841.1"/>
    <property type="molecule type" value="Genomic_DNA"/>
</dbReference>
<dbReference type="AlphaFoldDB" id="A0A0R2B9C2"/>
<evidence type="ECO:0000256" key="2">
    <source>
        <dbReference type="ARBA" id="ARBA00023125"/>
    </source>
</evidence>
<dbReference type="SMART" id="SM00347">
    <property type="entry name" value="HTH_MARR"/>
    <property type="match status" value="1"/>
</dbReference>
<evidence type="ECO:0000313" key="6">
    <source>
        <dbReference type="Proteomes" id="UP000051845"/>
    </source>
</evidence>
<dbReference type="GO" id="GO:0003700">
    <property type="term" value="F:DNA-binding transcription factor activity"/>
    <property type="evidence" value="ECO:0007669"/>
    <property type="project" value="InterPro"/>
</dbReference>
<protein>
    <submittedName>
        <fullName evidence="5">Transcription regulator</fullName>
    </submittedName>
</protein>
<sequence>MPLYSLSKFIAGIYRQSKTEFNQQIAGLDVRATQSDLLLFIYDNPNLVQREIAAQMVIDPSLLARDLRKLSQQKLVTRTSDTADKRVNRINLTPAGIRAAERVKHTMISWWDSFFTQHPEIDQPVFTDQLQKVYEALQRTKH</sequence>
<dbReference type="SUPFAM" id="SSF46785">
    <property type="entry name" value="Winged helix' DNA-binding domain"/>
    <property type="match status" value="1"/>
</dbReference>
<gene>
    <name evidence="5" type="ORF">FC82_GL001991</name>
</gene>
<dbReference type="Pfam" id="PF12802">
    <property type="entry name" value="MarR_2"/>
    <property type="match status" value="1"/>
</dbReference>
<dbReference type="PANTHER" id="PTHR42756">
    <property type="entry name" value="TRANSCRIPTIONAL REGULATOR, MARR"/>
    <property type="match status" value="1"/>
</dbReference>
<keyword evidence="1" id="KW-0805">Transcription regulation</keyword>
<dbReference type="RefSeq" id="WP_235809195.1">
    <property type="nucleotide sequence ID" value="NZ_AYYR01000043.1"/>
</dbReference>
<dbReference type="PATRIC" id="fig|1423733.4.peg.2093"/>
<name>A0A0R2B9C2_SECCO</name>
<dbReference type="InterPro" id="IPR036390">
    <property type="entry name" value="WH_DNA-bd_sf"/>
</dbReference>
<dbReference type="STRING" id="33960.TY91_13145"/>
<dbReference type="Proteomes" id="UP000051845">
    <property type="component" value="Unassembled WGS sequence"/>
</dbReference>
<comment type="caution">
    <text evidence="5">The sequence shown here is derived from an EMBL/GenBank/DDBJ whole genome shotgun (WGS) entry which is preliminary data.</text>
</comment>
<keyword evidence="2" id="KW-0238">DNA-binding</keyword>
<organism evidence="5 6">
    <name type="scientific">Secundilactobacillus collinoides DSM 20515 = JCM 1123</name>
    <dbReference type="NCBI Taxonomy" id="1423733"/>
    <lineage>
        <taxon>Bacteria</taxon>
        <taxon>Bacillati</taxon>
        <taxon>Bacillota</taxon>
        <taxon>Bacilli</taxon>
        <taxon>Lactobacillales</taxon>
        <taxon>Lactobacillaceae</taxon>
        <taxon>Secundilactobacillus</taxon>
    </lineage>
</organism>
<accession>A0A0R2B9C2</accession>
<evidence type="ECO:0000256" key="3">
    <source>
        <dbReference type="ARBA" id="ARBA00023163"/>
    </source>
</evidence>
<feature type="domain" description="HTH marR-type" evidence="4">
    <location>
        <begin position="1"/>
        <end position="135"/>
    </location>
</feature>